<accession>A0A2U3QKC8</accession>
<protein>
    <submittedName>
        <fullName evidence="1">Uncharacterized protein</fullName>
    </submittedName>
</protein>
<evidence type="ECO:0000313" key="1">
    <source>
        <dbReference type="EMBL" id="SPQ01873.1"/>
    </source>
</evidence>
<keyword evidence="2" id="KW-1185">Reference proteome</keyword>
<gene>
    <name evidence="1" type="ORF">NBG4_770004</name>
</gene>
<organism evidence="1 2">
    <name type="scientific">Candidatus Sulfobium mesophilum</name>
    <dbReference type="NCBI Taxonomy" id="2016548"/>
    <lineage>
        <taxon>Bacteria</taxon>
        <taxon>Pseudomonadati</taxon>
        <taxon>Nitrospirota</taxon>
        <taxon>Nitrospiria</taxon>
        <taxon>Nitrospirales</taxon>
        <taxon>Nitrospiraceae</taxon>
        <taxon>Candidatus Sulfobium</taxon>
    </lineage>
</organism>
<dbReference type="EMBL" id="OUUY01000127">
    <property type="protein sequence ID" value="SPQ01873.1"/>
    <property type="molecule type" value="Genomic_DNA"/>
</dbReference>
<proteinExistence type="predicted"/>
<dbReference type="OrthoDB" id="8818984at2"/>
<reference evidence="2" key="1">
    <citation type="submission" date="2018-03" db="EMBL/GenBank/DDBJ databases">
        <authorList>
            <person name="Zecchin S."/>
        </authorList>
    </citation>
    <scope>NUCLEOTIDE SEQUENCE [LARGE SCALE GENOMIC DNA]</scope>
</reference>
<sequence length="86" mass="9649">MAHKFTIIPSEEIRSLLRKVETAITSNGGNLTGNEEKGVFFGRTPLGFIKGEYCCTLDNSITVTIVDKPFFVPYGVIELKIREYFS</sequence>
<dbReference type="AlphaFoldDB" id="A0A2U3QKC8"/>
<dbReference type="Proteomes" id="UP000245125">
    <property type="component" value="Unassembled WGS sequence"/>
</dbReference>
<name>A0A2U3QKC8_9BACT</name>
<evidence type="ECO:0000313" key="2">
    <source>
        <dbReference type="Proteomes" id="UP000245125"/>
    </source>
</evidence>